<evidence type="ECO:0000313" key="1">
    <source>
        <dbReference type="EMBL" id="KHG18194.1"/>
    </source>
</evidence>
<reference evidence="2" key="1">
    <citation type="submission" date="2014-09" db="EMBL/GenBank/DDBJ databases">
        <authorList>
            <person name="Mudge J."/>
            <person name="Ramaraj T."/>
            <person name="Lindquist I.E."/>
            <person name="Bharti A.K."/>
            <person name="Sundararajan A."/>
            <person name="Cameron C.T."/>
            <person name="Woodward J.E."/>
            <person name="May G.D."/>
            <person name="Brubaker C."/>
            <person name="Broadhvest J."/>
            <person name="Wilkins T.A."/>
        </authorList>
    </citation>
    <scope>NUCLEOTIDE SEQUENCE</scope>
    <source>
        <strain evidence="2">cv. AKA8401</strain>
    </source>
</reference>
<evidence type="ECO:0000313" key="2">
    <source>
        <dbReference type="Proteomes" id="UP000032142"/>
    </source>
</evidence>
<protein>
    <submittedName>
        <fullName evidence="1">Uncharacterized protein</fullName>
    </submittedName>
</protein>
<proteinExistence type="predicted"/>
<dbReference type="AlphaFoldDB" id="A0A0B0P231"/>
<name>A0A0B0P231_GOSAR</name>
<keyword evidence="2" id="KW-1185">Reference proteome</keyword>
<dbReference type="Proteomes" id="UP000032142">
    <property type="component" value="Unassembled WGS sequence"/>
</dbReference>
<accession>A0A0B0P231</accession>
<gene>
    <name evidence="1" type="ORF">F383_09798</name>
</gene>
<dbReference type="EMBL" id="KN410062">
    <property type="protein sequence ID" value="KHG18194.1"/>
    <property type="molecule type" value="Genomic_DNA"/>
</dbReference>
<sequence length="35" mass="4271">MSWMRKRLVQGNTGMYRTYSSTTLRKFNEMVFNHV</sequence>
<organism evidence="1 2">
    <name type="scientific">Gossypium arboreum</name>
    <name type="common">Tree cotton</name>
    <name type="synonym">Gossypium nanking</name>
    <dbReference type="NCBI Taxonomy" id="29729"/>
    <lineage>
        <taxon>Eukaryota</taxon>
        <taxon>Viridiplantae</taxon>
        <taxon>Streptophyta</taxon>
        <taxon>Embryophyta</taxon>
        <taxon>Tracheophyta</taxon>
        <taxon>Spermatophyta</taxon>
        <taxon>Magnoliopsida</taxon>
        <taxon>eudicotyledons</taxon>
        <taxon>Gunneridae</taxon>
        <taxon>Pentapetalae</taxon>
        <taxon>rosids</taxon>
        <taxon>malvids</taxon>
        <taxon>Malvales</taxon>
        <taxon>Malvaceae</taxon>
        <taxon>Malvoideae</taxon>
        <taxon>Gossypium</taxon>
    </lineage>
</organism>